<dbReference type="AlphaFoldDB" id="A0A9P4R1B3"/>
<evidence type="ECO:0000313" key="3">
    <source>
        <dbReference type="Proteomes" id="UP000799444"/>
    </source>
</evidence>
<gene>
    <name evidence="2" type="ORF">EJ04DRAFT_551363</name>
</gene>
<dbReference type="Proteomes" id="UP000799444">
    <property type="component" value="Unassembled WGS sequence"/>
</dbReference>
<accession>A0A9P4R1B3</accession>
<proteinExistence type="predicted"/>
<organism evidence="2 3">
    <name type="scientific">Polyplosphaeria fusca</name>
    <dbReference type="NCBI Taxonomy" id="682080"/>
    <lineage>
        <taxon>Eukaryota</taxon>
        <taxon>Fungi</taxon>
        <taxon>Dikarya</taxon>
        <taxon>Ascomycota</taxon>
        <taxon>Pezizomycotina</taxon>
        <taxon>Dothideomycetes</taxon>
        <taxon>Pleosporomycetidae</taxon>
        <taxon>Pleosporales</taxon>
        <taxon>Tetraplosphaeriaceae</taxon>
        <taxon>Polyplosphaeria</taxon>
    </lineage>
</organism>
<keyword evidence="1" id="KW-0732">Signal</keyword>
<sequence length="171" mass="18412">MRSYDIVQKALVAILVATTYASPAPEPAPAPAPEPHWLDKRSCVGDNCLRALRNRIATATPFCATYTTDAAATIPTWATSQCASNPTKVTSACGCLATTVPSARRFLSFRWQTMLEILAACTFVTSTGHPSSQLWWKLQRTGSAMLSIKEPLDSAVEVANTGQPISEHNES</sequence>
<feature type="chain" id="PRO_5040321638" evidence="1">
    <location>
        <begin position="22"/>
        <end position="171"/>
    </location>
</feature>
<evidence type="ECO:0000313" key="2">
    <source>
        <dbReference type="EMBL" id="KAF2736295.1"/>
    </source>
</evidence>
<protein>
    <submittedName>
        <fullName evidence="2">Uncharacterized protein</fullName>
    </submittedName>
</protein>
<comment type="caution">
    <text evidence="2">The sequence shown here is derived from an EMBL/GenBank/DDBJ whole genome shotgun (WGS) entry which is preliminary data.</text>
</comment>
<reference evidence="2" key="1">
    <citation type="journal article" date="2020" name="Stud. Mycol.">
        <title>101 Dothideomycetes genomes: a test case for predicting lifestyles and emergence of pathogens.</title>
        <authorList>
            <person name="Haridas S."/>
            <person name="Albert R."/>
            <person name="Binder M."/>
            <person name="Bloem J."/>
            <person name="Labutti K."/>
            <person name="Salamov A."/>
            <person name="Andreopoulos B."/>
            <person name="Baker S."/>
            <person name="Barry K."/>
            <person name="Bills G."/>
            <person name="Bluhm B."/>
            <person name="Cannon C."/>
            <person name="Castanera R."/>
            <person name="Culley D."/>
            <person name="Daum C."/>
            <person name="Ezra D."/>
            <person name="Gonzalez J."/>
            <person name="Henrissat B."/>
            <person name="Kuo A."/>
            <person name="Liang C."/>
            <person name="Lipzen A."/>
            <person name="Lutzoni F."/>
            <person name="Magnuson J."/>
            <person name="Mondo S."/>
            <person name="Nolan M."/>
            <person name="Ohm R."/>
            <person name="Pangilinan J."/>
            <person name="Park H.-J."/>
            <person name="Ramirez L."/>
            <person name="Alfaro M."/>
            <person name="Sun H."/>
            <person name="Tritt A."/>
            <person name="Yoshinaga Y."/>
            <person name="Zwiers L.-H."/>
            <person name="Turgeon B."/>
            <person name="Goodwin S."/>
            <person name="Spatafora J."/>
            <person name="Crous P."/>
            <person name="Grigoriev I."/>
        </authorList>
    </citation>
    <scope>NUCLEOTIDE SEQUENCE</scope>
    <source>
        <strain evidence="2">CBS 125425</strain>
    </source>
</reference>
<name>A0A9P4R1B3_9PLEO</name>
<feature type="signal peptide" evidence="1">
    <location>
        <begin position="1"/>
        <end position="21"/>
    </location>
</feature>
<evidence type="ECO:0000256" key="1">
    <source>
        <dbReference type="SAM" id="SignalP"/>
    </source>
</evidence>
<dbReference type="EMBL" id="ML996126">
    <property type="protein sequence ID" value="KAF2736295.1"/>
    <property type="molecule type" value="Genomic_DNA"/>
</dbReference>
<keyword evidence="3" id="KW-1185">Reference proteome</keyword>
<dbReference type="OrthoDB" id="3563695at2759"/>